<gene>
    <name evidence="2" type="ORF">KIPB_010308</name>
</gene>
<dbReference type="InterPro" id="IPR011989">
    <property type="entry name" value="ARM-like"/>
</dbReference>
<accession>A0A9K3D526</accession>
<comment type="caution">
    <text evidence="2">The sequence shown here is derived from an EMBL/GenBank/DDBJ whole genome shotgun (WGS) entry which is preliminary data.</text>
</comment>
<dbReference type="EMBL" id="BDIP01003795">
    <property type="protein sequence ID" value="GIQ88131.1"/>
    <property type="molecule type" value="Genomic_DNA"/>
</dbReference>
<dbReference type="AlphaFoldDB" id="A0A9K3D526"/>
<feature type="compositionally biased region" description="Basic and acidic residues" evidence="1">
    <location>
        <begin position="276"/>
        <end position="301"/>
    </location>
</feature>
<evidence type="ECO:0000256" key="1">
    <source>
        <dbReference type="SAM" id="MobiDB-lite"/>
    </source>
</evidence>
<evidence type="ECO:0000313" key="2">
    <source>
        <dbReference type="EMBL" id="GIQ88131.1"/>
    </source>
</evidence>
<dbReference type="Proteomes" id="UP000265618">
    <property type="component" value="Unassembled WGS sequence"/>
</dbReference>
<feature type="region of interest" description="Disordered" evidence="1">
    <location>
        <begin position="219"/>
        <end position="341"/>
    </location>
</feature>
<name>A0A9K3D526_9EUKA</name>
<proteinExistence type="predicted"/>
<evidence type="ECO:0000313" key="3">
    <source>
        <dbReference type="Proteomes" id="UP000265618"/>
    </source>
</evidence>
<feature type="compositionally biased region" description="Basic and acidic residues" evidence="1">
    <location>
        <begin position="331"/>
        <end position="341"/>
    </location>
</feature>
<feature type="compositionally biased region" description="Basic and acidic residues" evidence="1">
    <location>
        <begin position="219"/>
        <end position="266"/>
    </location>
</feature>
<keyword evidence="3" id="KW-1185">Reference proteome</keyword>
<protein>
    <submittedName>
        <fullName evidence="2">Uncharacterized protein</fullName>
    </submittedName>
</protein>
<organism evidence="2 3">
    <name type="scientific">Kipferlia bialata</name>
    <dbReference type="NCBI Taxonomy" id="797122"/>
    <lineage>
        <taxon>Eukaryota</taxon>
        <taxon>Metamonada</taxon>
        <taxon>Carpediemonas-like organisms</taxon>
        <taxon>Kipferlia</taxon>
    </lineage>
</organism>
<dbReference type="Gene3D" id="1.25.10.10">
    <property type="entry name" value="Leucine-rich Repeat Variant"/>
    <property type="match status" value="1"/>
</dbReference>
<sequence length="341" mass="36376">MSGDEMADLAELLSAKDWKTRSGALDKLLVALEYGDPSDAQFSFVPALLPAFLKDNNAVCLGRGFSIASVFAPLPCVRPQGVPMATALVAQLGNNPSNRAKAQRLLVALACNGMASPALVAVAKQGGTKNTRQAVAVLDAGARMMSEDADDGTPAFGDRAVIAAAGALVAVLNHRDAKARTAASTLLRMAAGRSPAARSALEKAARNVGGDVQRRLKEAVEASKGSDDAKPPRGKKEPVRKETSSNRDREREREREREPSQGRKEIGAPPKSRKTSSRESSVDSMDEREREREAPKRERPTSHIARPASAKPIKSALKTGQSRKASKPGTLRREKEAEANE</sequence>
<feature type="non-terminal residue" evidence="2">
    <location>
        <position position="1"/>
    </location>
</feature>
<reference evidence="2 3" key="1">
    <citation type="journal article" date="2018" name="PLoS ONE">
        <title>The draft genome of Kipferlia bialata reveals reductive genome evolution in fornicate parasites.</title>
        <authorList>
            <person name="Tanifuji G."/>
            <person name="Takabayashi S."/>
            <person name="Kume K."/>
            <person name="Takagi M."/>
            <person name="Nakayama T."/>
            <person name="Kamikawa R."/>
            <person name="Inagaki Y."/>
            <person name="Hashimoto T."/>
        </authorList>
    </citation>
    <scope>NUCLEOTIDE SEQUENCE [LARGE SCALE GENOMIC DNA]</scope>
    <source>
        <strain evidence="2">NY0173</strain>
    </source>
</reference>